<organism evidence="2 3">
    <name type="scientific">Allacma fusca</name>
    <dbReference type="NCBI Taxonomy" id="39272"/>
    <lineage>
        <taxon>Eukaryota</taxon>
        <taxon>Metazoa</taxon>
        <taxon>Ecdysozoa</taxon>
        <taxon>Arthropoda</taxon>
        <taxon>Hexapoda</taxon>
        <taxon>Collembola</taxon>
        <taxon>Symphypleona</taxon>
        <taxon>Sminthuridae</taxon>
        <taxon>Allacma</taxon>
    </lineage>
</organism>
<reference evidence="2" key="1">
    <citation type="submission" date="2021-06" db="EMBL/GenBank/DDBJ databases">
        <authorList>
            <person name="Hodson N. C."/>
            <person name="Mongue J. A."/>
            <person name="Jaron S. K."/>
        </authorList>
    </citation>
    <scope>NUCLEOTIDE SEQUENCE</scope>
</reference>
<dbReference type="EMBL" id="CAJVCH010532128">
    <property type="protein sequence ID" value="CAG7824249.1"/>
    <property type="molecule type" value="Genomic_DNA"/>
</dbReference>
<sequence>SETQHGSESEEAWKPELKTWRPKKFFPKTKPPRSTTTPSTTLKPSSRTFRPIYPRIKKFTPFEFKKLVTKTTTTTTTPSPATPAPVKLTTRTYKRPVHPRIIFNKNRFSPTTTTGQPAPEPPLTETPNTSFKPKSRPHFLKSSNRPLVKTSLKKLFKPTTESTTIAGREDSVEEAVPELTSTTSVRAMTKKNECSSFY</sequence>
<feature type="compositionally biased region" description="Basic residues" evidence="1">
    <location>
        <begin position="20"/>
        <end position="31"/>
    </location>
</feature>
<feature type="region of interest" description="Disordered" evidence="1">
    <location>
        <begin position="159"/>
        <end position="178"/>
    </location>
</feature>
<name>A0A8J2PJ74_9HEXA</name>
<comment type="caution">
    <text evidence="2">The sequence shown here is derived from an EMBL/GenBank/DDBJ whole genome shotgun (WGS) entry which is preliminary data.</text>
</comment>
<feature type="compositionally biased region" description="Polar residues" evidence="1">
    <location>
        <begin position="106"/>
        <end position="116"/>
    </location>
</feature>
<feature type="region of interest" description="Disordered" evidence="1">
    <location>
        <begin position="106"/>
        <end position="142"/>
    </location>
</feature>
<gene>
    <name evidence="2" type="ORF">AFUS01_LOCUS34415</name>
</gene>
<proteinExistence type="predicted"/>
<evidence type="ECO:0000256" key="1">
    <source>
        <dbReference type="SAM" id="MobiDB-lite"/>
    </source>
</evidence>
<feature type="non-terminal residue" evidence="2">
    <location>
        <position position="1"/>
    </location>
</feature>
<keyword evidence="3" id="KW-1185">Reference proteome</keyword>
<dbReference type="Proteomes" id="UP000708208">
    <property type="component" value="Unassembled WGS sequence"/>
</dbReference>
<feature type="region of interest" description="Disordered" evidence="1">
    <location>
        <begin position="1"/>
        <end position="50"/>
    </location>
</feature>
<dbReference type="AlphaFoldDB" id="A0A8J2PJ74"/>
<feature type="compositionally biased region" description="Low complexity" evidence="1">
    <location>
        <begin position="32"/>
        <end position="48"/>
    </location>
</feature>
<evidence type="ECO:0000313" key="2">
    <source>
        <dbReference type="EMBL" id="CAG7824249.1"/>
    </source>
</evidence>
<protein>
    <submittedName>
        <fullName evidence="2">Uncharacterized protein</fullName>
    </submittedName>
</protein>
<accession>A0A8J2PJ74</accession>
<feature type="compositionally biased region" description="Basic and acidic residues" evidence="1">
    <location>
        <begin position="1"/>
        <end position="19"/>
    </location>
</feature>
<evidence type="ECO:0000313" key="3">
    <source>
        <dbReference type="Proteomes" id="UP000708208"/>
    </source>
</evidence>